<dbReference type="Pfam" id="PF01575">
    <property type="entry name" value="MaoC_dehydratas"/>
    <property type="match status" value="1"/>
</dbReference>
<dbReference type="InterPro" id="IPR002539">
    <property type="entry name" value="MaoC-like_dom"/>
</dbReference>
<evidence type="ECO:0000313" key="3">
    <source>
        <dbReference type="Proteomes" id="UP001215503"/>
    </source>
</evidence>
<name>A0ABT5YNF3_9PROT</name>
<dbReference type="InterPro" id="IPR052342">
    <property type="entry name" value="MCH/BMMD"/>
</dbReference>
<gene>
    <name evidence="2" type="ORF">P2G67_10325</name>
</gene>
<dbReference type="InterPro" id="IPR029069">
    <property type="entry name" value="HotDog_dom_sf"/>
</dbReference>
<protein>
    <submittedName>
        <fullName evidence="2">MaoC family dehydratase</fullName>
    </submittedName>
</protein>
<dbReference type="PANTHER" id="PTHR43664">
    <property type="entry name" value="MONOAMINE OXIDASE-RELATED"/>
    <property type="match status" value="1"/>
</dbReference>
<dbReference type="SUPFAM" id="SSF54637">
    <property type="entry name" value="Thioesterase/thiol ester dehydrase-isomerase"/>
    <property type="match status" value="1"/>
</dbReference>
<dbReference type="RefSeq" id="WP_275822711.1">
    <property type="nucleotide sequence ID" value="NZ_JARHUD010000005.1"/>
</dbReference>
<dbReference type="PANTHER" id="PTHR43664:SF1">
    <property type="entry name" value="BETA-METHYLMALYL-COA DEHYDRATASE"/>
    <property type="match status" value="1"/>
</dbReference>
<sequence>MSQDLWFEDFTVGRRFETRGVTLSESQILDFALQWDPQPFHIDVEASESWGYGGLIASGFHTLCAAFRMVVQARIFTAASLGSPGMDKLRWMRPVRPGDTIRTELEVLDARASQSKPDRGIVTMLYRVFNQRREEVMRLETVQILRRKPAEGSSVSSV</sequence>
<dbReference type="CDD" id="cd03454">
    <property type="entry name" value="YdeM"/>
    <property type="match status" value="1"/>
</dbReference>
<proteinExistence type="predicted"/>
<feature type="domain" description="MaoC-like" evidence="1">
    <location>
        <begin position="12"/>
        <end position="114"/>
    </location>
</feature>
<dbReference type="Proteomes" id="UP001215503">
    <property type="component" value="Unassembled WGS sequence"/>
</dbReference>
<dbReference type="Gene3D" id="3.10.129.10">
    <property type="entry name" value="Hotdog Thioesterase"/>
    <property type="match status" value="1"/>
</dbReference>
<comment type="caution">
    <text evidence="2">The sequence shown here is derived from an EMBL/GenBank/DDBJ whole genome shotgun (WGS) entry which is preliminary data.</text>
</comment>
<organism evidence="2 3">
    <name type="scientific">Aquibaculum arenosum</name>
    <dbReference type="NCBI Taxonomy" id="3032591"/>
    <lineage>
        <taxon>Bacteria</taxon>
        <taxon>Pseudomonadati</taxon>
        <taxon>Pseudomonadota</taxon>
        <taxon>Alphaproteobacteria</taxon>
        <taxon>Rhodospirillales</taxon>
        <taxon>Rhodovibrionaceae</taxon>
        <taxon>Aquibaculum</taxon>
    </lineage>
</organism>
<keyword evidence="3" id="KW-1185">Reference proteome</keyword>
<accession>A0ABT5YNF3</accession>
<reference evidence="2 3" key="1">
    <citation type="submission" date="2023-03" db="EMBL/GenBank/DDBJ databases">
        <title>Fodinicurvata sp. CAU 1616 isolated from sea sendiment.</title>
        <authorList>
            <person name="Kim W."/>
        </authorList>
    </citation>
    <scope>NUCLEOTIDE SEQUENCE [LARGE SCALE GENOMIC DNA]</scope>
    <source>
        <strain evidence="2 3">CAU 1616</strain>
    </source>
</reference>
<dbReference type="EMBL" id="JARHUD010000005">
    <property type="protein sequence ID" value="MDF2096372.1"/>
    <property type="molecule type" value="Genomic_DNA"/>
</dbReference>
<evidence type="ECO:0000259" key="1">
    <source>
        <dbReference type="Pfam" id="PF01575"/>
    </source>
</evidence>
<evidence type="ECO:0000313" key="2">
    <source>
        <dbReference type="EMBL" id="MDF2096372.1"/>
    </source>
</evidence>